<evidence type="ECO:0000256" key="1">
    <source>
        <dbReference type="SAM" id="SignalP"/>
    </source>
</evidence>
<dbReference type="KEGG" id="cbae:COR50_00985"/>
<feature type="chain" id="PRO_5012177489" description="Bacterial surface antigen (D15) domain-containing protein" evidence="1">
    <location>
        <begin position="32"/>
        <end position="657"/>
    </location>
</feature>
<proteinExistence type="predicted"/>
<name>A0A291QPI4_9BACT</name>
<sequence>MSRNFKISYIILLGCCLSLVLVLCQVSVADAQQSSRDSVPPIIGKIDTIPLLPLHRPKDSILTKKGGWFRRFNTYVDSMMSSKFRDSVLKRISKADKPSPKEDSSFYKSELTFKEHRGKVIRKIIYRQLKVFGPGSINDTTFTTNNKLIKFANGLHYNSKIWLIRQNLFFRETDTVNAYEMAENERYLRSRPFIQDARIYVVNSNETNDTADILVITKDVFEYGGDLSRVKPDAFGARVFNNNLFGAGQAVTLGFLWENDYSPKWNTEVRYTKYNIGGAFIDANIGYSTLNNTVALDSGVYEGSYYINFNRPLFRTTARWAGGLMMSQNFSINIRDRPDSLYRDYRYNYFDLWAGYNISRRRSDDGIMQSKPNMAILFRYNNIHFDRRPEQEQFHADPIYNNRHYYLGQFYIFKQDFFKAHHFFGFGRTEDIPFGFNTSITTGWEQWVGRERFYTGIEVHKDWLTHLEGIISLQAGVGTFWQGGTSEDAVIHTQLNYYSKLMRLGQKGYFRQFGYFDYLCNPNNYFYRPLNINRNNGLMGYRKTMLNGYQRLNLGSESVYYSPLKFYGFKFSFFASLQGSLLSYQSNNIFKNPFYTGLGGGFRVRNENLSFNTVQVGAYVYPDAPPGMKGVWFQVTTLSDIRFDIFALKIPSFISFK</sequence>
<gene>
    <name evidence="2" type="ORF">COR50_00985</name>
</gene>
<organism evidence="2 3">
    <name type="scientific">Chitinophaga caeni</name>
    <dbReference type="NCBI Taxonomy" id="2029983"/>
    <lineage>
        <taxon>Bacteria</taxon>
        <taxon>Pseudomonadati</taxon>
        <taxon>Bacteroidota</taxon>
        <taxon>Chitinophagia</taxon>
        <taxon>Chitinophagales</taxon>
        <taxon>Chitinophagaceae</taxon>
        <taxon>Chitinophaga</taxon>
    </lineage>
</organism>
<evidence type="ECO:0000313" key="3">
    <source>
        <dbReference type="Proteomes" id="UP000220133"/>
    </source>
</evidence>
<evidence type="ECO:0008006" key="4">
    <source>
        <dbReference type="Google" id="ProtNLM"/>
    </source>
</evidence>
<feature type="signal peptide" evidence="1">
    <location>
        <begin position="1"/>
        <end position="31"/>
    </location>
</feature>
<keyword evidence="3" id="KW-1185">Reference proteome</keyword>
<dbReference type="Proteomes" id="UP000220133">
    <property type="component" value="Chromosome"/>
</dbReference>
<reference evidence="2 3" key="1">
    <citation type="submission" date="2017-10" db="EMBL/GenBank/DDBJ databases">
        <title>Paenichitinophaga pekingensis gen. nov., sp. nov., isolated from activated sludge.</title>
        <authorList>
            <person name="Jin D."/>
            <person name="Kong X."/>
            <person name="Deng Y."/>
            <person name="Bai Z."/>
        </authorList>
    </citation>
    <scope>NUCLEOTIDE SEQUENCE [LARGE SCALE GENOMIC DNA]</scope>
    <source>
        <strain evidence="2 3">13</strain>
    </source>
</reference>
<keyword evidence="1" id="KW-0732">Signal</keyword>
<evidence type="ECO:0000313" key="2">
    <source>
        <dbReference type="EMBL" id="ATL45846.1"/>
    </source>
</evidence>
<protein>
    <recommendedName>
        <fullName evidence="4">Bacterial surface antigen (D15) domain-containing protein</fullName>
    </recommendedName>
</protein>
<dbReference type="AlphaFoldDB" id="A0A291QPI4"/>
<dbReference type="EMBL" id="CP023777">
    <property type="protein sequence ID" value="ATL45846.1"/>
    <property type="molecule type" value="Genomic_DNA"/>
</dbReference>
<accession>A0A291QPI4</accession>